<evidence type="ECO:0000256" key="3">
    <source>
        <dbReference type="ARBA" id="ARBA00022741"/>
    </source>
</evidence>
<dbReference type="AlphaFoldDB" id="F0ZWG1"/>
<reference evidence="10" key="1">
    <citation type="journal article" date="2011" name="Genome Biol.">
        <title>Comparative genomics of the social amoebae Dictyostelium discoideum and Dictyostelium purpureum.</title>
        <authorList>
            <consortium name="US DOE Joint Genome Institute (JGI-PGF)"/>
            <person name="Sucgang R."/>
            <person name="Kuo A."/>
            <person name="Tian X."/>
            <person name="Salerno W."/>
            <person name="Parikh A."/>
            <person name="Feasley C.L."/>
            <person name="Dalin E."/>
            <person name="Tu H."/>
            <person name="Huang E."/>
            <person name="Barry K."/>
            <person name="Lindquist E."/>
            <person name="Shapiro H."/>
            <person name="Bruce D."/>
            <person name="Schmutz J."/>
            <person name="Salamov A."/>
            <person name="Fey P."/>
            <person name="Gaudet P."/>
            <person name="Anjard C."/>
            <person name="Babu M.M."/>
            <person name="Basu S."/>
            <person name="Bushmanova Y."/>
            <person name="van der Wel H."/>
            <person name="Katoh-Kurasawa M."/>
            <person name="Dinh C."/>
            <person name="Coutinho P.M."/>
            <person name="Saito T."/>
            <person name="Elias M."/>
            <person name="Schaap P."/>
            <person name="Kay R.R."/>
            <person name="Henrissat B."/>
            <person name="Eichinger L."/>
            <person name="Rivero F."/>
            <person name="Putnam N.H."/>
            <person name="West C.M."/>
            <person name="Loomis W.F."/>
            <person name="Chisholm R.L."/>
            <person name="Shaulsky G."/>
            <person name="Strassmann J.E."/>
            <person name="Queller D.C."/>
            <person name="Kuspa A."/>
            <person name="Grigoriev I.V."/>
        </authorList>
    </citation>
    <scope>NUCLEOTIDE SEQUENCE [LARGE SCALE GENOMIC DNA]</scope>
    <source>
        <strain evidence="10">QSDP1</strain>
    </source>
</reference>
<name>F0ZWG1_DICPU</name>
<keyword evidence="9" id="KW-0675">Receptor</keyword>
<dbReference type="GO" id="GO:0030154">
    <property type="term" value="P:cell differentiation"/>
    <property type="evidence" value="ECO:0007669"/>
    <property type="project" value="EnsemblProtists"/>
</dbReference>
<dbReference type="InParanoid" id="F0ZWG1"/>
<dbReference type="InterPro" id="IPR020575">
    <property type="entry name" value="Hsp90_N"/>
</dbReference>
<dbReference type="GO" id="GO:0016887">
    <property type="term" value="F:ATP hydrolysis activity"/>
    <property type="evidence" value="ECO:0000318"/>
    <property type="project" value="GO_Central"/>
</dbReference>
<dbReference type="PRINTS" id="PR00775">
    <property type="entry name" value="HEATSHOCK90"/>
</dbReference>
<feature type="binding site" evidence="8">
    <location>
        <position position="159"/>
    </location>
    <ligand>
        <name>ATP</name>
        <dbReference type="ChEBI" id="CHEBI:30616"/>
    </ligand>
</feature>
<dbReference type="SUPFAM" id="SSF54211">
    <property type="entry name" value="Ribosomal protein S5 domain 2-like"/>
    <property type="match status" value="1"/>
</dbReference>
<evidence type="ECO:0000256" key="1">
    <source>
        <dbReference type="ARBA" id="ARBA00004173"/>
    </source>
</evidence>
<dbReference type="InterPro" id="IPR001404">
    <property type="entry name" value="Hsp90_fam"/>
</dbReference>
<dbReference type="Gene3D" id="3.40.50.11260">
    <property type="match status" value="1"/>
</dbReference>
<evidence type="ECO:0000313" key="9">
    <source>
        <dbReference type="EMBL" id="EGC31718.1"/>
    </source>
</evidence>
<dbReference type="CDD" id="cd16927">
    <property type="entry name" value="HATPase_Hsp90-like"/>
    <property type="match status" value="1"/>
</dbReference>
<dbReference type="GO" id="GO:0030435">
    <property type="term" value="P:sporulation resulting in formation of a cellular spore"/>
    <property type="evidence" value="ECO:0007669"/>
    <property type="project" value="EnsemblProtists"/>
</dbReference>
<dbReference type="HAMAP" id="MF_00505">
    <property type="entry name" value="HSP90"/>
    <property type="match status" value="1"/>
</dbReference>
<evidence type="ECO:0000256" key="6">
    <source>
        <dbReference type="ARBA" id="ARBA00023128"/>
    </source>
</evidence>
<dbReference type="GO" id="GO:0005730">
    <property type="term" value="C:nucleolus"/>
    <property type="evidence" value="ECO:0007669"/>
    <property type="project" value="EnsemblProtists"/>
</dbReference>
<feature type="binding site" evidence="8">
    <location>
        <position position="112"/>
    </location>
    <ligand>
        <name>ATP</name>
        <dbReference type="ChEBI" id="CHEBI:30616"/>
    </ligand>
</feature>
<keyword evidence="7" id="KW-0143">Chaperone</keyword>
<feature type="binding site" evidence="8">
    <location>
        <begin position="179"/>
        <end position="180"/>
    </location>
    <ligand>
        <name>ATP</name>
        <dbReference type="ChEBI" id="CHEBI:30616"/>
    </ligand>
</feature>
<dbReference type="SUPFAM" id="SSF110942">
    <property type="entry name" value="HSP90 C-terminal domain"/>
    <property type="match status" value="1"/>
</dbReference>
<feature type="binding site" evidence="8">
    <location>
        <begin position="200"/>
        <end position="205"/>
    </location>
    <ligand>
        <name>ATP</name>
        <dbReference type="ChEBI" id="CHEBI:30616"/>
    </ligand>
</feature>
<keyword evidence="6" id="KW-0496">Mitochondrion</keyword>
<dbReference type="GO" id="GO:0019901">
    <property type="term" value="F:protein kinase binding"/>
    <property type="evidence" value="ECO:0000318"/>
    <property type="project" value="GO_Central"/>
</dbReference>
<dbReference type="RefSeq" id="XP_003291752.1">
    <property type="nucleotide sequence ID" value="XM_003291704.1"/>
</dbReference>
<dbReference type="PIRSF" id="PIRSF002583">
    <property type="entry name" value="Hsp90"/>
    <property type="match status" value="1"/>
</dbReference>
<comment type="similarity">
    <text evidence="2">Belongs to the heat shock protein 90 family.</text>
</comment>
<dbReference type="GO" id="GO:0051082">
    <property type="term" value="F:unfolded protein binding"/>
    <property type="evidence" value="ECO:0000318"/>
    <property type="project" value="GO_Central"/>
</dbReference>
<dbReference type="Proteomes" id="UP000001064">
    <property type="component" value="Unassembled WGS sequence"/>
</dbReference>
<organism evidence="9 10">
    <name type="scientific">Dictyostelium purpureum</name>
    <name type="common">Slime mold</name>
    <dbReference type="NCBI Taxonomy" id="5786"/>
    <lineage>
        <taxon>Eukaryota</taxon>
        <taxon>Amoebozoa</taxon>
        <taxon>Evosea</taxon>
        <taxon>Eumycetozoa</taxon>
        <taxon>Dictyostelia</taxon>
        <taxon>Dictyosteliales</taxon>
        <taxon>Dictyosteliaceae</taxon>
        <taxon>Dictyostelium</taxon>
    </lineage>
</organism>
<feature type="binding site" evidence="8">
    <location>
        <position position="164"/>
    </location>
    <ligand>
        <name>ATP</name>
        <dbReference type="ChEBI" id="CHEBI:30616"/>
    </ligand>
</feature>
<gene>
    <name evidence="9" type="ORF">DICPUDRAFT_156389</name>
</gene>
<dbReference type="FunFam" id="1.20.120.790:FF:000004">
    <property type="entry name" value="Heat shock protein 75 kDa"/>
    <property type="match status" value="1"/>
</dbReference>
<dbReference type="GO" id="GO:0140662">
    <property type="term" value="F:ATP-dependent protein folding chaperone"/>
    <property type="evidence" value="ECO:0007669"/>
    <property type="project" value="InterPro"/>
</dbReference>
<evidence type="ECO:0000256" key="5">
    <source>
        <dbReference type="ARBA" id="ARBA00022946"/>
    </source>
</evidence>
<dbReference type="GO" id="GO:0030864">
    <property type="term" value="C:cortical actin cytoskeleton"/>
    <property type="evidence" value="ECO:0007669"/>
    <property type="project" value="EnsemblProtists"/>
</dbReference>
<evidence type="ECO:0000256" key="2">
    <source>
        <dbReference type="ARBA" id="ARBA00008239"/>
    </source>
</evidence>
<proteinExistence type="inferred from homology"/>
<dbReference type="OrthoDB" id="28737at2759"/>
<feature type="binding site" evidence="8">
    <location>
        <position position="116"/>
    </location>
    <ligand>
        <name>ATP</name>
        <dbReference type="ChEBI" id="CHEBI:30616"/>
    </ligand>
</feature>
<evidence type="ECO:0000256" key="4">
    <source>
        <dbReference type="ARBA" id="ARBA00022840"/>
    </source>
</evidence>
<dbReference type="OMA" id="DHTQQNE"/>
<dbReference type="Gene3D" id="1.20.120.790">
    <property type="entry name" value="Heat shock protein 90, C-terminal domain"/>
    <property type="match status" value="1"/>
</dbReference>
<dbReference type="GeneID" id="10505500"/>
<dbReference type="PANTHER" id="PTHR11528">
    <property type="entry name" value="HEAT SHOCK PROTEIN 90 FAMILY MEMBER"/>
    <property type="match status" value="1"/>
</dbReference>
<dbReference type="Pfam" id="PF00183">
    <property type="entry name" value="HSP90"/>
    <property type="match status" value="1"/>
</dbReference>
<evidence type="ECO:0000256" key="8">
    <source>
        <dbReference type="PIRSR" id="PIRSR002583-1"/>
    </source>
</evidence>
<evidence type="ECO:0000313" key="10">
    <source>
        <dbReference type="Proteomes" id="UP000001064"/>
    </source>
</evidence>
<dbReference type="Pfam" id="PF13589">
    <property type="entry name" value="HATPase_c_3"/>
    <property type="match status" value="1"/>
</dbReference>
<dbReference type="GO" id="GO:0005524">
    <property type="term" value="F:ATP binding"/>
    <property type="evidence" value="ECO:0000318"/>
    <property type="project" value="GO_Central"/>
</dbReference>
<dbReference type="eggNOG" id="KOG0019">
    <property type="taxonomic scope" value="Eukaryota"/>
</dbReference>
<comment type="subcellular location">
    <subcellularLocation>
        <location evidence="1">Mitochondrion</location>
    </subcellularLocation>
</comment>
<dbReference type="InterPro" id="IPR036890">
    <property type="entry name" value="HATPase_C_sf"/>
</dbReference>
<dbReference type="GO" id="GO:0005743">
    <property type="term" value="C:mitochondrial inner membrane"/>
    <property type="evidence" value="ECO:0000318"/>
    <property type="project" value="GO_Central"/>
</dbReference>
<feature type="binding site" evidence="8">
    <location>
        <position position="395"/>
    </location>
    <ligand>
        <name>ATP</name>
        <dbReference type="ChEBI" id="CHEBI:30616"/>
    </ligand>
</feature>
<dbReference type="SUPFAM" id="SSF55874">
    <property type="entry name" value="ATPase domain of HSP90 chaperone/DNA topoisomerase II/histidine kinase"/>
    <property type="match status" value="1"/>
</dbReference>
<dbReference type="KEGG" id="dpp:DICPUDRAFT_156389"/>
<dbReference type="FunCoup" id="F0ZWG1">
    <property type="interactions" value="216"/>
</dbReference>
<keyword evidence="10" id="KW-1185">Reference proteome</keyword>
<dbReference type="EMBL" id="GL871235">
    <property type="protein sequence ID" value="EGC31718.1"/>
    <property type="molecule type" value="Genomic_DNA"/>
</dbReference>
<sequence length="685" mass="78090">MFQRSLKLFNNNSNRLLLRSNNFKSINGQNSGVLVQKGLNQKRLFSTQQQANQVEAEDEIAPDEVIKAEEKIQENERVIGLSEKLNFQTETQKILHIVAESLYTEKEVFIRELISNSSDAMEKVRHAQLTKPELIEEGSIPFEIKISTDDDKKTLIIQDSGIGMTKEEMIKNLGNIGYSGSSEFLKKLGESQDKSSIIGQFGVGFYSCFMFTPNLLPLVQRVIFGESDGSGSYTISEADNVSRGTKIIIHLKPNSYEYSKKSTVENIIKKYSSFVGFPILLNGTAVNTIRPLWTLNKNAITEEDHKQFFQYLSKSYDTPSYHIHFSTDTPLSIRSIFYVPSQHMEKYGMGKMEPGVSLFSRKVLIQQKAKGILPDWLRFIRGVVDSEDIPLNVSREHLQDNGLIQRISSVLVKRILKNLSEEAKKDPAKYNNFIKEFGGFFKEGIITDFKWKDDISKLLRFETSDKADEICSLEEYVSRMKPNQDHIFFVSVPNRTVGQLSPYYEPFKLKGIEVLFLYNQVDEFVLSQLGYFGDKKIVSVESKEAEEFLLSNQEKKDQTLSQADIDKFLSWVQEVAGEKVSTAKATTREISSPAIVIDHESATFRRMYKMLEPGKAMETTKQQVEFNMNNPIILKLHQQKDSNPLVAKLVIDQIVDNAFASAGLIEDNREMIPRINQLLETVLNK</sequence>
<keyword evidence="5" id="KW-0809">Transit peptide</keyword>
<evidence type="ECO:0000256" key="7">
    <source>
        <dbReference type="ARBA" id="ARBA00023186"/>
    </source>
</evidence>
<dbReference type="FunFam" id="3.40.50.11260:FF:000004">
    <property type="entry name" value="Heat shock protein 75 mitochondrial"/>
    <property type="match status" value="1"/>
</dbReference>
<dbReference type="Gene3D" id="3.30.565.10">
    <property type="entry name" value="Histidine kinase-like ATPase, C-terminal domain"/>
    <property type="match status" value="1"/>
</dbReference>
<feature type="binding site" evidence="8">
    <location>
        <position position="172"/>
    </location>
    <ligand>
        <name>ATP</name>
        <dbReference type="ChEBI" id="CHEBI:30616"/>
    </ligand>
</feature>
<dbReference type="Gene3D" id="3.30.230.80">
    <property type="match status" value="1"/>
</dbReference>
<keyword evidence="3 8" id="KW-0547">Nucleotide-binding</keyword>
<dbReference type="STRING" id="5786.F0ZWG1"/>
<protein>
    <submittedName>
        <fullName evidence="9">TNF receptor-associated protein</fullName>
    </submittedName>
</protein>
<accession>F0ZWG1</accession>
<dbReference type="InterPro" id="IPR037196">
    <property type="entry name" value="HSP90_C"/>
</dbReference>
<dbReference type="GO" id="GO:0006457">
    <property type="term" value="P:protein folding"/>
    <property type="evidence" value="ECO:0000318"/>
    <property type="project" value="GO_Central"/>
</dbReference>
<feature type="binding site" evidence="8">
    <location>
        <position position="245"/>
    </location>
    <ligand>
        <name>ATP</name>
        <dbReference type="ChEBI" id="CHEBI:30616"/>
    </ligand>
</feature>
<dbReference type="InterPro" id="IPR020568">
    <property type="entry name" value="Ribosomal_Su5_D2-typ_SF"/>
</dbReference>
<dbReference type="FunFam" id="3.30.230.80:FF:000004">
    <property type="entry name" value="Heat shock protein 75 kDa"/>
    <property type="match status" value="1"/>
</dbReference>
<dbReference type="GO" id="GO:0010628">
    <property type="term" value="P:positive regulation of gene expression"/>
    <property type="evidence" value="ECO:0007669"/>
    <property type="project" value="EnsemblProtists"/>
</dbReference>
<keyword evidence="4 8" id="KW-0067">ATP-binding</keyword>
<dbReference type="NCBIfam" id="NF003555">
    <property type="entry name" value="PRK05218.1"/>
    <property type="match status" value="1"/>
</dbReference>
<dbReference type="VEuPathDB" id="AmoebaDB:DICPUDRAFT_156389"/>